<feature type="compositionally biased region" description="Polar residues" evidence="4">
    <location>
        <begin position="839"/>
        <end position="852"/>
    </location>
</feature>
<evidence type="ECO:0000256" key="1">
    <source>
        <dbReference type="ARBA" id="ARBA00022741"/>
    </source>
</evidence>
<dbReference type="InterPro" id="IPR027484">
    <property type="entry name" value="PInositol-4-P-5-kinase_N"/>
</dbReference>
<dbReference type="PROSITE" id="PS51455">
    <property type="entry name" value="PIPK"/>
    <property type="match status" value="1"/>
</dbReference>
<dbReference type="InterPro" id="IPR027483">
    <property type="entry name" value="PInositol-4-P-4/5-kinase_C_sf"/>
</dbReference>
<dbReference type="GO" id="GO:0005524">
    <property type="term" value="F:ATP binding"/>
    <property type="evidence" value="ECO:0007669"/>
    <property type="project" value="UniProtKB-UniRule"/>
</dbReference>
<dbReference type="SUPFAM" id="SSF56104">
    <property type="entry name" value="SAICAR synthase-like"/>
    <property type="match status" value="1"/>
</dbReference>
<feature type="region of interest" description="Disordered" evidence="4">
    <location>
        <begin position="482"/>
        <end position="509"/>
    </location>
</feature>
<keyword evidence="3" id="KW-0418">Kinase</keyword>
<feature type="region of interest" description="Disordered" evidence="4">
    <location>
        <begin position="703"/>
        <end position="727"/>
    </location>
</feature>
<evidence type="ECO:0000313" key="7">
    <source>
        <dbReference type="Proteomes" id="UP000736335"/>
    </source>
</evidence>
<feature type="compositionally biased region" description="Polar residues" evidence="4">
    <location>
        <begin position="1148"/>
        <end position="1158"/>
    </location>
</feature>
<evidence type="ECO:0000256" key="3">
    <source>
        <dbReference type="PROSITE-ProRule" id="PRU00781"/>
    </source>
</evidence>
<dbReference type="OrthoDB" id="158357at2759"/>
<dbReference type="Proteomes" id="UP000736335">
    <property type="component" value="Unassembled WGS sequence"/>
</dbReference>
<feature type="compositionally biased region" description="Basic and acidic residues" evidence="4">
    <location>
        <begin position="1"/>
        <end position="21"/>
    </location>
</feature>
<dbReference type="PANTHER" id="PTHR45748:SF7">
    <property type="entry name" value="1-PHOSPHATIDYLINOSITOL 3-PHOSPHATE 5-KINASE-RELATED"/>
    <property type="match status" value="1"/>
</dbReference>
<feature type="domain" description="PIPK" evidence="5">
    <location>
        <begin position="1233"/>
        <end position="1557"/>
    </location>
</feature>
<dbReference type="CDD" id="cd17300">
    <property type="entry name" value="PIPKc_PIKfyve"/>
    <property type="match status" value="1"/>
</dbReference>
<dbReference type="InterPro" id="IPR002498">
    <property type="entry name" value="PInositol-4-P-4/5-kinase_core"/>
</dbReference>
<dbReference type="GO" id="GO:0000285">
    <property type="term" value="F:1-phosphatidylinositol-3-phosphate 5-kinase activity"/>
    <property type="evidence" value="ECO:0007669"/>
    <property type="project" value="InterPro"/>
</dbReference>
<feature type="region of interest" description="Disordered" evidence="4">
    <location>
        <begin position="1255"/>
        <end position="1277"/>
    </location>
</feature>
<dbReference type="PANTHER" id="PTHR45748">
    <property type="entry name" value="1-PHOSPHATIDYLINOSITOL 3-PHOSPHATE 5-KINASE-RELATED"/>
    <property type="match status" value="1"/>
</dbReference>
<feature type="compositionally biased region" description="Low complexity" evidence="4">
    <location>
        <begin position="1159"/>
        <end position="1171"/>
    </location>
</feature>
<reference evidence="6" key="2">
    <citation type="submission" date="2020-11" db="EMBL/GenBank/DDBJ databases">
        <authorList>
            <consortium name="DOE Joint Genome Institute"/>
            <person name="Kuo A."/>
            <person name="Miyauchi S."/>
            <person name="Kiss E."/>
            <person name="Drula E."/>
            <person name="Kohler A."/>
            <person name="Sanchez-Garcia M."/>
            <person name="Andreopoulos B."/>
            <person name="Barry K.W."/>
            <person name="Bonito G."/>
            <person name="Buee M."/>
            <person name="Carver A."/>
            <person name="Chen C."/>
            <person name="Cichocki N."/>
            <person name="Clum A."/>
            <person name="Culley D."/>
            <person name="Crous P.W."/>
            <person name="Fauchery L."/>
            <person name="Girlanda M."/>
            <person name="Hayes R."/>
            <person name="Keri Z."/>
            <person name="Labutti K."/>
            <person name="Lipzen A."/>
            <person name="Lombard V."/>
            <person name="Magnuson J."/>
            <person name="Maillard F."/>
            <person name="Morin E."/>
            <person name="Murat C."/>
            <person name="Nolan M."/>
            <person name="Ohm R."/>
            <person name="Pangilinan J."/>
            <person name="Pereira M."/>
            <person name="Perotto S."/>
            <person name="Peter M."/>
            <person name="Riley R."/>
            <person name="Sitrit Y."/>
            <person name="Stielow B."/>
            <person name="Szollosi G."/>
            <person name="Zifcakova L."/>
            <person name="Stursova M."/>
            <person name="Spatafora J.W."/>
            <person name="Tedersoo L."/>
            <person name="Vaario L.-M."/>
            <person name="Yamada A."/>
            <person name="Yan M."/>
            <person name="Wang P."/>
            <person name="Xu J."/>
            <person name="Bruns T."/>
            <person name="Baldrian P."/>
            <person name="Vilgalys R."/>
            <person name="Henrissat B."/>
            <person name="Grigoriev I.V."/>
            <person name="Hibbett D."/>
            <person name="Nagy L.G."/>
            <person name="Martin F.M."/>
        </authorList>
    </citation>
    <scope>NUCLEOTIDE SEQUENCE</scope>
    <source>
        <strain evidence="6">UH-Tt-Lm1</strain>
    </source>
</reference>
<dbReference type="SMART" id="SM00330">
    <property type="entry name" value="PIPKc"/>
    <property type="match status" value="1"/>
</dbReference>
<feature type="compositionally biased region" description="Low complexity" evidence="4">
    <location>
        <begin position="1086"/>
        <end position="1098"/>
    </location>
</feature>
<dbReference type="Gene3D" id="3.30.810.10">
    <property type="entry name" value="2-Layer Sandwich"/>
    <property type="match status" value="1"/>
</dbReference>
<sequence length="1584" mass="174670">MASKLDHDKPLPTLPKRHDTPKLTTLSVEARNHTRRFILRAIEEESLAIAGNDWDHDNEAWTDGILDALDSLGDSIADGGWIAGANRSRRALIQRKLTSRGIEEGTTTADAVAEPKSVALSDVPEHTTEHSPPRSPAGTAMEGISFWVAKTLPPSPKPYAKHMLLTAAAYGSVPDNASDFEIVPSAIGCVFSPSRFTLPRTTSREEGIVLYGLDEWDDYSDKNPIKIVGGTFSLQGVASLAQHAALCKVLRLSIYIYLSVVIEQHLFFDSRVKLNIPKVRPRPAPLPIRHFGDSSQVPNAGERSSDRSPHAGVWGFLSKKTGGLLTRATTLARHGSLDLRRTVRDTPRRSMDAPHPRGRRLSFLADGLPWQTKATKPTEQHTEDHPFRMAVTRIEGFQDLLSTTTGICFPPPPLLQSIAEREDLDPSRRLNPDERIRLHCLLGWEGRDAHAKGMIGVRGFVRQQEICALYSEHVLPIPVTRTPSIASTNSDTLTTNSSSLTSTSQQPAPALVPTLCGGRRRWMRFRYYSREDGADKTLGGAIIRMATTAEDQCGNAGCQSKRFQHELDFVHGGIRITVNINSLEEIVNEERVDMWQSCVECSARTKAVRMSDGTFLLSFGKFLELLVYSRSFHIITPPLCEHTVPAEVKMDALPSHPGLNIARHFTYRTHRITFTLAAVEEIYNVEVPRVQFVHGAHMLEEPKPIAGSPTVSSQCPTSSESESSDVRRTLKREIRSWWHALFERMDNLEQISHDDTEPLVPLKSLPRIPSSVDPDEDEETESSHSSQATPKIAPSTLPGPPSVIEEQEAEVGSVEGTPRIPAKTLPTLPDDEPNHEMPSATTTIPEQPDSPSSRPPTERSDSKLSAKSASSASTRTLPKIPHHEETLQLLQNLREDLQREEHSLYSLLAKTPNECLNNARHAFKTSAKGALKRMSAWEGKHCAKGTIITSSYPENPYWWINGNHAVPGSNILINESDWGSMIAFTLSSGDYLAELASMSAGRSMTLEQPTTPQMTVSRPSLFSRSSYRLFGPSRQQPDPDDGHAVWEEPEVYSAIVSRKEHPRDPSSILSIRDVLRKAPVDTASMLSPSRLSSASLSRTGAPPSAWSKPAVEINTQPVDGEVVPPENDGAAGQILQEVEAATDERGLSRNNTITEATYGSSTSNSSVSGSTIRRGKASSILSTIKDDDVDGQTGGKTESSADGGSSTTASEQGDDHPPQVPPKPTQPETSAHPSHSAVSGFSAGIALVMKQILNTGESTPPPVPRKNHHGLLSLEPSTTESRPHIKYDWTIGKRLKFSCTVYYAKQFDLLRKRCGIEATYLRSIEKSANWLAEGGKSKSNFWKTSDDRFIIKTLVDAWNVADLQVLIELGPSYFKYIESTSNNPTVLAKLLGFYTIEIRNIESGTIQAKADLLVMENLFFNKKIGKTFDLKGIQGRKVKPTTLGNASKPLFDGDWIEGQRRALMLLHPHSKLVLQEAIKNDSEFLSKSNIMDYSLLLGIDAERKQIACGLVDTIGNYTFAKTLEYKAKQNLKSGKEVTVIPPNEYQIRFVNAMDGYFLACPDKWSKAPHDQRDYSDPIVLRSVL</sequence>
<evidence type="ECO:0000313" key="6">
    <source>
        <dbReference type="EMBL" id="KAF9788015.1"/>
    </source>
</evidence>
<feature type="region of interest" description="Disordered" evidence="4">
    <location>
        <begin position="287"/>
        <end position="311"/>
    </location>
</feature>
<evidence type="ECO:0000256" key="2">
    <source>
        <dbReference type="ARBA" id="ARBA00022840"/>
    </source>
</evidence>
<keyword evidence="1 3" id="KW-0547">Nucleotide-binding</keyword>
<evidence type="ECO:0000259" key="5">
    <source>
        <dbReference type="PROSITE" id="PS51455"/>
    </source>
</evidence>
<reference evidence="6" key="1">
    <citation type="journal article" date="2020" name="Nat. Commun.">
        <title>Large-scale genome sequencing of mycorrhizal fungi provides insights into the early evolution of symbiotic traits.</title>
        <authorList>
            <person name="Miyauchi S."/>
            <person name="Kiss E."/>
            <person name="Kuo A."/>
            <person name="Drula E."/>
            <person name="Kohler A."/>
            <person name="Sanchez-Garcia M."/>
            <person name="Morin E."/>
            <person name="Andreopoulos B."/>
            <person name="Barry K.W."/>
            <person name="Bonito G."/>
            <person name="Buee M."/>
            <person name="Carver A."/>
            <person name="Chen C."/>
            <person name="Cichocki N."/>
            <person name="Clum A."/>
            <person name="Culley D."/>
            <person name="Crous P.W."/>
            <person name="Fauchery L."/>
            <person name="Girlanda M."/>
            <person name="Hayes R.D."/>
            <person name="Keri Z."/>
            <person name="LaButti K."/>
            <person name="Lipzen A."/>
            <person name="Lombard V."/>
            <person name="Magnuson J."/>
            <person name="Maillard F."/>
            <person name="Murat C."/>
            <person name="Nolan M."/>
            <person name="Ohm R.A."/>
            <person name="Pangilinan J."/>
            <person name="Pereira M.F."/>
            <person name="Perotto S."/>
            <person name="Peter M."/>
            <person name="Pfister S."/>
            <person name="Riley R."/>
            <person name="Sitrit Y."/>
            <person name="Stielow J.B."/>
            <person name="Szollosi G."/>
            <person name="Zifcakova L."/>
            <person name="Stursova M."/>
            <person name="Spatafora J.W."/>
            <person name="Tedersoo L."/>
            <person name="Vaario L.M."/>
            <person name="Yamada A."/>
            <person name="Yan M."/>
            <person name="Wang P."/>
            <person name="Xu J."/>
            <person name="Bruns T."/>
            <person name="Baldrian P."/>
            <person name="Vilgalys R."/>
            <person name="Dunand C."/>
            <person name="Henrissat B."/>
            <person name="Grigoriev I.V."/>
            <person name="Hibbett D."/>
            <person name="Nagy L.G."/>
            <person name="Martin F.M."/>
        </authorList>
    </citation>
    <scope>NUCLEOTIDE SEQUENCE</scope>
    <source>
        <strain evidence="6">UH-Tt-Lm1</strain>
    </source>
</reference>
<organism evidence="6 7">
    <name type="scientific">Thelephora terrestris</name>
    <dbReference type="NCBI Taxonomy" id="56493"/>
    <lineage>
        <taxon>Eukaryota</taxon>
        <taxon>Fungi</taxon>
        <taxon>Dikarya</taxon>
        <taxon>Basidiomycota</taxon>
        <taxon>Agaricomycotina</taxon>
        <taxon>Agaricomycetes</taxon>
        <taxon>Thelephorales</taxon>
        <taxon>Thelephoraceae</taxon>
        <taxon>Thelephora</taxon>
    </lineage>
</organism>
<dbReference type="InterPro" id="IPR044769">
    <property type="entry name" value="PIKfyve_PIPKc"/>
</dbReference>
<keyword evidence="7" id="KW-1185">Reference proteome</keyword>
<gene>
    <name evidence="6" type="ORF">BJ322DRAFT_598926</name>
</gene>
<feature type="compositionally biased region" description="Polar residues" evidence="4">
    <location>
        <begin position="1228"/>
        <end position="1237"/>
    </location>
</feature>
<proteinExistence type="predicted"/>
<dbReference type="Pfam" id="PF01504">
    <property type="entry name" value="PIP5K"/>
    <property type="match status" value="1"/>
</dbReference>
<keyword evidence="2 3" id="KW-0067">ATP-binding</keyword>
<feature type="region of interest" description="Disordered" evidence="4">
    <location>
        <begin position="753"/>
        <end position="882"/>
    </location>
</feature>
<evidence type="ECO:0000256" key="4">
    <source>
        <dbReference type="SAM" id="MobiDB-lite"/>
    </source>
</evidence>
<dbReference type="GO" id="GO:0000329">
    <property type="term" value="C:fungal-type vacuole membrane"/>
    <property type="evidence" value="ECO:0007669"/>
    <property type="project" value="TreeGrafter"/>
</dbReference>
<feature type="compositionally biased region" description="Low complexity" evidence="4">
    <location>
        <begin position="1198"/>
        <end position="1211"/>
    </location>
</feature>
<dbReference type="EMBL" id="WIUZ02000004">
    <property type="protein sequence ID" value="KAF9788015.1"/>
    <property type="molecule type" value="Genomic_DNA"/>
</dbReference>
<dbReference type="GO" id="GO:0010008">
    <property type="term" value="C:endosome membrane"/>
    <property type="evidence" value="ECO:0007669"/>
    <property type="project" value="TreeGrafter"/>
</dbReference>
<name>A0A9P6L9G2_9AGAM</name>
<feature type="compositionally biased region" description="Low complexity" evidence="4">
    <location>
        <begin position="487"/>
        <end position="504"/>
    </location>
</feature>
<protein>
    <recommendedName>
        <fullName evidence="5">PIPK domain-containing protein</fullName>
    </recommendedName>
</protein>
<keyword evidence="3" id="KW-0808">Transferase</keyword>
<comment type="caution">
    <text evidence="6">The sequence shown here is derived from an EMBL/GenBank/DDBJ whole genome shotgun (WGS) entry which is preliminary data.</text>
</comment>
<accession>A0A9P6L9G2</accession>
<feature type="region of interest" description="Disordered" evidence="4">
    <location>
        <begin position="1"/>
        <end position="22"/>
    </location>
</feature>
<feature type="compositionally biased region" description="Low complexity" evidence="4">
    <location>
        <begin position="865"/>
        <end position="877"/>
    </location>
</feature>
<feature type="region of interest" description="Disordered" evidence="4">
    <location>
        <begin position="1140"/>
        <end position="1237"/>
    </location>
</feature>
<dbReference type="Gene3D" id="3.30.800.10">
    <property type="entry name" value="Phosphatidylinositol Phosphate Kinase II Beta"/>
    <property type="match status" value="1"/>
</dbReference>
<dbReference type="GO" id="GO:0046854">
    <property type="term" value="P:phosphatidylinositol phosphate biosynthetic process"/>
    <property type="evidence" value="ECO:0007669"/>
    <property type="project" value="TreeGrafter"/>
</dbReference>
<feature type="region of interest" description="Disordered" evidence="4">
    <location>
        <begin position="1086"/>
        <end position="1110"/>
    </location>
</feature>